<feature type="transmembrane region" description="Helical" evidence="6">
    <location>
        <begin position="206"/>
        <end position="226"/>
    </location>
</feature>
<feature type="transmembrane region" description="Helical" evidence="6">
    <location>
        <begin position="272"/>
        <end position="294"/>
    </location>
</feature>
<keyword evidence="7" id="KW-0131">Cell cycle</keyword>
<feature type="transmembrane region" description="Helical" evidence="6">
    <location>
        <begin position="91"/>
        <end position="108"/>
    </location>
</feature>
<dbReference type="GO" id="GO:0051301">
    <property type="term" value="P:cell division"/>
    <property type="evidence" value="ECO:0007669"/>
    <property type="project" value="UniProtKB-KW"/>
</dbReference>
<keyword evidence="4 6" id="KW-1133">Transmembrane helix</keyword>
<reference evidence="7 8" key="1">
    <citation type="journal article" date="2014" name="Int. J. Syst. Evol. Microbiol.">
        <title>Listeria floridensis sp. nov., Listeria aquatica sp. nov., Listeria cornellensis sp. nov., Listeria riparia sp. nov. and Listeria grandensis sp. nov., from agricultural and natural environments.</title>
        <authorList>
            <person name="den Bakker H.C."/>
            <person name="Warchocki S."/>
            <person name="Wright E.M."/>
            <person name="Allred A.F."/>
            <person name="Ahlstrom C."/>
            <person name="Manuel C.S."/>
            <person name="Stasiewicz M.J."/>
            <person name="Burrell A."/>
            <person name="Roof S."/>
            <person name="Strawn L."/>
            <person name="Fortes E.D."/>
            <person name="Nightingale K.K."/>
            <person name="Kephart D."/>
            <person name="Wiedmann M."/>
        </authorList>
    </citation>
    <scope>NUCLEOTIDE SEQUENCE [LARGE SCALE GENOMIC DNA]</scope>
    <source>
        <strain evidence="7 8">FSL S10-1187</strain>
    </source>
</reference>
<keyword evidence="7" id="KW-0132">Cell division</keyword>
<keyword evidence="8" id="KW-1185">Reference proteome</keyword>
<sequence length="309" mass="34949">MDVLRKYFILGYVLFLLLLIGLQFTPEINGAKRWYRFPGLSFQPTEVLKGFFILTLASVAARFDKQPATLFFALLGAACPILLLVFSEPDLGTTILYFVTFFTILLIAMPSNKWIIGLTAFAVSISTLLFYILVYHFNWLERLGLREYQFARIFAWLNPGSNPNASYQVDLSLLAVGSGQLTGQTRDIYIPESHTDMIFSTMANRFGFIGVSILLFLFLFLIQVLIRLALELETSFSRYALSGFAIYFAFNIFQNIAMTIGVMPLTGIPLPFISYGGSSVLGNFIAIGLILAIIRHEKNQVYRDRFHDE</sequence>
<proteinExistence type="predicted"/>
<accession>A0ABP3AXI5</accession>
<evidence type="ECO:0000256" key="6">
    <source>
        <dbReference type="SAM" id="Phobius"/>
    </source>
</evidence>
<keyword evidence="5 6" id="KW-0472">Membrane</keyword>
<keyword evidence="2 6" id="KW-0812">Transmembrane</keyword>
<evidence type="ECO:0000313" key="7">
    <source>
        <dbReference type="EMBL" id="EUJ28042.1"/>
    </source>
</evidence>
<feature type="transmembrane region" description="Helical" evidence="6">
    <location>
        <begin position="68"/>
        <end position="85"/>
    </location>
</feature>
<evidence type="ECO:0000256" key="3">
    <source>
        <dbReference type="ARBA" id="ARBA00022960"/>
    </source>
</evidence>
<feature type="transmembrane region" description="Helical" evidence="6">
    <location>
        <begin position="238"/>
        <end position="260"/>
    </location>
</feature>
<evidence type="ECO:0000256" key="2">
    <source>
        <dbReference type="ARBA" id="ARBA00022692"/>
    </source>
</evidence>
<gene>
    <name evidence="7" type="ORF">MFLO_12806</name>
</gene>
<evidence type="ECO:0000256" key="5">
    <source>
        <dbReference type="ARBA" id="ARBA00023136"/>
    </source>
</evidence>
<dbReference type="EMBL" id="AODF01000030">
    <property type="protein sequence ID" value="EUJ28042.1"/>
    <property type="molecule type" value="Genomic_DNA"/>
</dbReference>
<evidence type="ECO:0000256" key="4">
    <source>
        <dbReference type="ARBA" id="ARBA00022989"/>
    </source>
</evidence>
<name>A0ABP3AXI5_9LIST</name>
<dbReference type="PROSITE" id="PS00428">
    <property type="entry name" value="FTSW_RODA_SPOVE"/>
    <property type="match status" value="1"/>
</dbReference>
<feature type="transmembrane region" description="Helical" evidence="6">
    <location>
        <begin position="44"/>
        <end position="61"/>
    </location>
</feature>
<organism evidence="7 8">
    <name type="scientific">Listeria floridensis FSL S10-1187</name>
    <dbReference type="NCBI Taxonomy" id="1265817"/>
    <lineage>
        <taxon>Bacteria</taxon>
        <taxon>Bacillati</taxon>
        <taxon>Bacillota</taxon>
        <taxon>Bacilli</taxon>
        <taxon>Bacillales</taxon>
        <taxon>Listeriaceae</taxon>
        <taxon>Listeria</taxon>
    </lineage>
</organism>
<dbReference type="InterPro" id="IPR001182">
    <property type="entry name" value="FtsW/RodA"/>
</dbReference>
<keyword evidence="3" id="KW-0133">Cell shape</keyword>
<evidence type="ECO:0000313" key="8">
    <source>
        <dbReference type="Proteomes" id="UP000019249"/>
    </source>
</evidence>
<comment type="caution">
    <text evidence="7">The sequence shown here is derived from an EMBL/GenBank/DDBJ whole genome shotgun (WGS) entry which is preliminary data.</text>
</comment>
<dbReference type="PANTHER" id="PTHR30474:SF1">
    <property type="entry name" value="PEPTIDOGLYCAN GLYCOSYLTRANSFERASE MRDB"/>
    <property type="match status" value="1"/>
</dbReference>
<dbReference type="Pfam" id="PF01098">
    <property type="entry name" value="FTSW_RODA_SPOVE"/>
    <property type="match status" value="1"/>
</dbReference>
<comment type="subcellular location">
    <subcellularLocation>
        <location evidence="1">Membrane</location>
        <topology evidence="1">Multi-pass membrane protein</topology>
    </subcellularLocation>
</comment>
<feature type="transmembrane region" description="Helical" evidence="6">
    <location>
        <begin position="7"/>
        <end position="24"/>
    </location>
</feature>
<dbReference type="Proteomes" id="UP000019249">
    <property type="component" value="Unassembled WGS sequence"/>
</dbReference>
<dbReference type="InterPro" id="IPR018365">
    <property type="entry name" value="Cell_cycle_FtsW-rel_CS"/>
</dbReference>
<evidence type="ECO:0000256" key="1">
    <source>
        <dbReference type="ARBA" id="ARBA00004141"/>
    </source>
</evidence>
<protein>
    <submittedName>
        <fullName evidence="7">FtsW/RodA/SpoVE family cell division protein</fullName>
    </submittedName>
</protein>
<feature type="transmembrane region" description="Helical" evidence="6">
    <location>
        <begin position="115"/>
        <end position="137"/>
    </location>
</feature>
<dbReference type="PANTHER" id="PTHR30474">
    <property type="entry name" value="CELL CYCLE PROTEIN"/>
    <property type="match status" value="1"/>
</dbReference>